<gene>
    <name evidence="1" type="ORF">O0955_13035</name>
</gene>
<keyword evidence="2" id="KW-1185">Reference proteome</keyword>
<dbReference type="EMBL" id="JAPWGM010000004">
    <property type="protein sequence ID" value="MCZ4244930.1"/>
    <property type="molecule type" value="Genomic_DNA"/>
</dbReference>
<name>A0ABT4LAJ4_9SPHI</name>
<accession>A0ABT4LAJ4</accession>
<dbReference type="Proteomes" id="UP001144347">
    <property type="component" value="Unassembled WGS sequence"/>
</dbReference>
<organism evidence="1 2">
    <name type="scientific">Pedobacter punctiformis</name>
    <dbReference type="NCBI Taxonomy" id="3004097"/>
    <lineage>
        <taxon>Bacteria</taxon>
        <taxon>Pseudomonadati</taxon>
        <taxon>Bacteroidota</taxon>
        <taxon>Sphingobacteriia</taxon>
        <taxon>Sphingobacteriales</taxon>
        <taxon>Sphingobacteriaceae</taxon>
        <taxon>Pedobacter</taxon>
    </lineage>
</organism>
<evidence type="ECO:0000313" key="1">
    <source>
        <dbReference type="EMBL" id="MCZ4244930.1"/>
    </source>
</evidence>
<evidence type="ECO:0000313" key="2">
    <source>
        <dbReference type="Proteomes" id="UP001144347"/>
    </source>
</evidence>
<dbReference type="RefSeq" id="WP_269427983.1">
    <property type="nucleotide sequence ID" value="NZ_JAPWGM010000004.1"/>
</dbReference>
<sequence length="60" mass="7143">MTILELIDEIDRHLGWKLYLFEQSLNRQMLLLKYGPTYIDNLLDEAIKELDTDKIFGTKN</sequence>
<proteinExistence type="predicted"/>
<comment type="caution">
    <text evidence="1">The sequence shown here is derived from an EMBL/GenBank/DDBJ whole genome shotgun (WGS) entry which is preliminary data.</text>
</comment>
<protein>
    <submittedName>
        <fullName evidence="1">Uncharacterized protein</fullName>
    </submittedName>
</protein>
<reference evidence="1" key="1">
    <citation type="submission" date="2022-12" db="EMBL/GenBank/DDBJ databases">
        <title>Genome sequence of HCMS5-2.</title>
        <authorList>
            <person name="Woo H."/>
        </authorList>
    </citation>
    <scope>NUCLEOTIDE SEQUENCE</scope>
    <source>
        <strain evidence="1">HCMS5-2</strain>
    </source>
</reference>